<gene>
    <name evidence="3" type="ORF">I3842_03G249500</name>
</gene>
<dbReference type="AlphaFoldDB" id="A0A922K210"/>
<proteinExistence type="predicted"/>
<feature type="region of interest" description="Disordered" evidence="1">
    <location>
        <begin position="45"/>
        <end position="130"/>
    </location>
</feature>
<feature type="signal peptide" evidence="2">
    <location>
        <begin position="1"/>
        <end position="20"/>
    </location>
</feature>
<organism evidence="3 4">
    <name type="scientific">Carya illinoinensis</name>
    <name type="common">Pecan</name>
    <dbReference type="NCBI Taxonomy" id="32201"/>
    <lineage>
        <taxon>Eukaryota</taxon>
        <taxon>Viridiplantae</taxon>
        <taxon>Streptophyta</taxon>
        <taxon>Embryophyta</taxon>
        <taxon>Tracheophyta</taxon>
        <taxon>Spermatophyta</taxon>
        <taxon>Magnoliopsida</taxon>
        <taxon>eudicotyledons</taxon>
        <taxon>Gunneridae</taxon>
        <taxon>Pentapetalae</taxon>
        <taxon>rosids</taxon>
        <taxon>fabids</taxon>
        <taxon>Fagales</taxon>
        <taxon>Juglandaceae</taxon>
        <taxon>Carya</taxon>
    </lineage>
</organism>
<keyword evidence="2" id="KW-0732">Signal</keyword>
<sequence>MLKVGVVATMLLLMLTIMHAYRDYLFAPENQGFLIPPTSRTSHSAAVFDHNMAPPRRSLKRAPVPPSKPNPGTLLPGNRRRHLLKDAPALIPGTQIRGHSRPWLDKSPVPPYTPGETDIDVNSIGETAET</sequence>
<protein>
    <submittedName>
        <fullName evidence="3">Uncharacterized protein</fullName>
    </submittedName>
</protein>
<evidence type="ECO:0000313" key="4">
    <source>
        <dbReference type="Proteomes" id="UP000811246"/>
    </source>
</evidence>
<evidence type="ECO:0000256" key="2">
    <source>
        <dbReference type="SAM" id="SignalP"/>
    </source>
</evidence>
<accession>A0A922K210</accession>
<dbReference type="Proteomes" id="UP000811246">
    <property type="component" value="Chromosome 3"/>
</dbReference>
<evidence type="ECO:0000313" key="3">
    <source>
        <dbReference type="EMBL" id="KAG6724237.1"/>
    </source>
</evidence>
<feature type="chain" id="PRO_5037094329" evidence="2">
    <location>
        <begin position="21"/>
        <end position="130"/>
    </location>
</feature>
<comment type="caution">
    <text evidence="3">The sequence shown here is derived from an EMBL/GenBank/DDBJ whole genome shotgun (WGS) entry which is preliminary data.</text>
</comment>
<evidence type="ECO:0000256" key="1">
    <source>
        <dbReference type="SAM" id="MobiDB-lite"/>
    </source>
</evidence>
<dbReference type="EMBL" id="CM031827">
    <property type="protein sequence ID" value="KAG6724237.1"/>
    <property type="molecule type" value="Genomic_DNA"/>
</dbReference>
<name>A0A922K210_CARIL</name>
<reference evidence="3" key="1">
    <citation type="submission" date="2021-01" db="EMBL/GenBank/DDBJ databases">
        <authorList>
            <person name="Lovell J.T."/>
            <person name="Bentley N."/>
            <person name="Bhattarai G."/>
            <person name="Jenkins J.W."/>
            <person name="Sreedasyam A."/>
            <person name="Alarcon Y."/>
            <person name="Bock C."/>
            <person name="Boston L."/>
            <person name="Carlson J."/>
            <person name="Cervantes K."/>
            <person name="Clermont K."/>
            <person name="Krom N."/>
            <person name="Kubenka K."/>
            <person name="Mamidi S."/>
            <person name="Mattison C."/>
            <person name="Monteros M."/>
            <person name="Pisani C."/>
            <person name="Plott C."/>
            <person name="Rajasekar S."/>
            <person name="Rhein H.S."/>
            <person name="Rohla C."/>
            <person name="Song M."/>
            <person name="Hilaire R.S."/>
            <person name="Shu S."/>
            <person name="Wells L."/>
            <person name="Wang X."/>
            <person name="Webber J."/>
            <person name="Heerema R.J."/>
            <person name="Klein P."/>
            <person name="Conner P."/>
            <person name="Grauke L."/>
            <person name="Grimwood J."/>
            <person name="Schmutz J."/>
            <person name="Randall J.J."/>
        </authorList>
    </citation>
    <scope>NUCLEOTIDE SEQUENCE</scope>
    <source>
        <tissue evidence="3">Leaf</tissue>
    </source>
</reference>